<gene>
    <name evidence="4" type="ORF">JF539_21115</name>
</gene>
<evidence type="ECO:0000259" key="3">
    <source>
        <dbReference type="PROSITE" id="PS50887"/>
    </source>
</evidence>
<dbReference type="InterPro" id="IPR000014">
    <property type="entry name" value="PAS"/>
</dbReference>
<feature type="domain" description="GGDEF" evidence="3">
    <location>
        <begin position="715"/>
        <end position="851"/>
    </location>
</feature>
<dbReference type="SUPFAM" id="SSF55073">
    <property type="entry name" value="Nucleotide cyclase"/>
    <property type="match status" value="1"/>
</dbReference>
<dbReference type="InterPro" id="IPR052155">
    <property type="entry name" value="Biofilm_reg_signaling"/>
</dbReference>
<feature type="domain" description="PAS" evidence="1">
    <location>
        <begin position="558"/>
        <end position="610"/>
    </location>
</feature>
<sequence length="860" mass="94629">MANESERLAALERLQIIRSERLPEYDALVETLADVFGCPIAFLGFFGAQEQWFKARVGLDLDSTPRENSICEHTLSSDDLLVLPDVRADGRFKDMLPMIGDTAVRFYAGCPLSVDGKNRLGSICVIDSKPMVPSDDQLKQLRRLGRIAEGLIKSHQARLEAKREHLQATREGELLEEIANISGVGGWEYDCVTDTLSWSGKTREIHEVGPDFVPDLNFSLSCFAPAGRHVLSEAMNKAKEVGAGWDVELPFTTAKGRKTWVRAAGRAIFEGGSVVRLVGAYQDITGRKVSEHAVRQSEAIHRTTLEALSEGILLLSRTGLIQSFNPAAAKLLGFDGAELRGKKVGELGLVFQCEQNCSGVDCNPLQSAAEKPDEVQNVVALVSRGPGGKASWLLINSKAVTNTSDFGLDGVVVSLTDIGESKRQADILQIVVENTPGGVVYFDEHRRIAAFNEDFRRMLQLPQHLFEKKATLLEVAYFLAKRGDYGPGSPEDLVREQFDYFDHPEPHVYERLSPQGTVFEIRNTPLPNGGLVSSYFDVTERKNMERQLAENERQARARSEEFEIILANMRQGVSVFDRKGRLALWNKQYLEIFGKSDSEVRQGMTLAELIAVDKQKGTFTGEITEHVSEVMGRLNDGDPTRSVYRHPSGKIISVNRTPLPAGGWIATSEDVTSRELAAEKIQHAAHHDTLTGLANRTLFNLKLNEALCNASERGDQGYLLLLDLDQFKPVNDSFGHDIGDDLLKQVSSRLRKCVRSSDLVARIGGDEFAIILFPTEARSDDTNAADIAGRVVRAIQAPFGISDFSISIGVSVGIATITAATVEARVVIKQADIALYEVKKHGRNGFQFYDASTGEATTPA</sequence>
<dbReference type="Pfam" id="PF13426">
    <property type="entry name" value="PAS_9"/>
    <property type="match status" value="1"/>
</dbReference>
<dbReference type="PANTHER" id="PTHR44757">
    <property type="entry name" value="DIGUANYLATE CYCLASE DGCP"/>
    <property type="match status" value="1"/>
</dbReference>
<dbReference type="CDD" id="cd00130">
    <property type="entry name" value="PAS"/>
    <property type="match status" value="1"/>
</dbReference>
<feature type="domain" description="PAS" evidence="1">
    <location>
        <begin position="297"/>
        <end position="342"/>
    </location>
</feature>
<dbReference type="NCBIfam" id="TIGR00254">
    <property type="entry name" value="GGDEF"/>
    <property type="match status" value="1"/>
</dbReference>
<dbReference type="NCBIfam" id="TIGR00229">
    <property type="entry name" value="sensory_box"/>
    <property type="match status" value="2"/>
</dbReference>
<dbReference type="InterPro" id="IPR035965">
    <property type="entry name" value="PAS-like_dom_sf"/>
</dbReference>
<dbReference type="FunFam" id="3.30.70.270:FF:000001">
    <property type="entry name" value="Diguanylate cyclase domain protein"/>
    <property type="match status" value="1"/>
</dbReference>
<reference evidence="4" key="1">
    <citation type="submission" date="2020-12" db="EMBL/GenBank/DDBJ databases">
        <title>Oil enriched cultivation method for isolating marine PHA-producing bacteria.</title>
        <authorList>
            <person name="Zheng W."/>
            <person name="Yu S."/>
            <person name="Huang Y."/>
        </authorList>
    </citation>
    <scope>NUCLEOTIDE SEQUENCE</scope>
    <source>
        <strain evidence="4">SY-2-12</strain>
    </source>
</reference>
<dbReference type="PROSITE" id="PS50112">
    <property type="entry name" value="PAS"/>
    <property type="match status" value="2"/>
</dbReference>
<dbReference type="SUPFAM" id="SSF55785">
    <property type="entry name" value="PYP-like sensor domain (PAS domain)"/>
    <property type="match status" value="3"/>
</dbReference>
<dbReference type="SMART" id="SM00267">
    <property type="entry name" value="GGDEF"/>
    <property type="match status" value="1"/>
</dbReference>
<comment type="caution">
    <text evidence="4">The sequence shown here is derived from an EMBL/GenBank/DDBJ whole genome shotgun (WGS) entry which is preliminary data.</text>
</comment>
<accession>A0A939J6K0</accession>
<dbReference type="InterPro" id="IPR043128">
    <property type="entry name" value="Rev_trsase/Diguanyl_cyclase"/>
</dbReference>
<evidence type="ECO:0000259" key="1">
    <source>
        <dbReference type="PROSITE" id="PS50112"/>
    </source>
</evidence>
<dbReference type="PANTHER" id="PTHR44757:SF2">
    <property type="entry name" value="BIOFILM ARCHITECTURE MAINTENANCE PROTEIN MBAA"/>
    <property type="match status" value="1"/>
</dbReference>
<dbReference type="PROSITE" id="PS50113">
    <property type="entry name" value="PAC"/>
    <property type="match status" value="1"/>
</dbReference>
<dbReference type="Pfam" id="PF12860">
    <property type="entry name" value="PAS_7"/>
    <property type="match status" value="2"/>
</dbReference>
<dbReference type="Gene3D" id="3.30.450.40">
    <property type="match status" value="1"/>
</dbReference>
<feature type="domain" description="PAC" evidence="2">
    <location>
        <begin position="245"/>
        <end position="296"/>
    </location>
</feature>
<dbReference type="Gene3D" id="3.30.70.270">
    <property type="match status" value="1"/>
</dbReference>
<dbReference type="CDD" id="cd01949">
    <property type="entry name" value="GGDEF"/>
    <property type="match status" value="1"/>
</dbReference>
<evidence type="ECO:0000313" key="4">
    <source>
        <dbReference type="EMBL" id="MBN9672869.1"/>
    </source>
</evidence>
<dbReference type="Pfam" id="PF13188">
    <property type="entry name" value="PAS_8"/>
    <property type="match status" value="1"/>
</dbReference>
<dbReference type="EMBL" id="JAEKJZ010000005">
    <property type="protein sequence ID" value="MBN9672869.1"/>
    <property type="molecule type" value="Genomic_DNA"/>
</dbReference>
<dbReference type="AlphaFoldDB" id="A0A939J6K0"/>
<dbReference type="RefSeq" id="WP_207142717.1">
    <property type="nucleotide sequence ID" value="NZ_JAEKJZ010000005.1"/>
</dbReference>
<dbReference type="InterPro" id="IPR029787">
    <property type="entry name" value="Nucleotide_cyclase"/>
</dbReference>
<dbReference type="Pfam" id="PF00990">
    <property type="entry name" value="GGDEF"/>
    <property type="match status" value="1"/>
</dbReference>
<evidence type="ECO:0000259" key="2">
    <source>
        <dbReference type="PROSITE" id="PS50113"/>
    </source>
</evidence>
<dbReference type="InterPro" id="IPR000700">
    <property type="entry name" value="PAS-assoc_C"/>
</dbReference>
<dbReference type="Gene3D" id="3.30.450.20">
    <property type="entry name" value="PAS domain"/>
    <property type="match status" value="4"/>
</dbReference>
<name>A0A939J6K0_9HYPH</name>
<dbReference type="PROSITE" id="PS50887">
    <property type="entry name" value="GGDEF"/>
    <property type="match status" value="1"/>
</dbReference>
<proteinExistence type="predicted"/>
<evidence type="ECO:0000313" key="5">
    <source>
        <dbReference type="Proteomes" id="UP000664096"/>
    </source>
</evidence>
<dbReference type="InterPro" id="IPR000160">
    <property type="entry name" value="GGDEF_dom"/>
</dbReference>
<dbReference type="InterPro" id="IPR029016">
    <property type="entry name" value="GAF-like_dom_sf"/>
</dbReference>
<protein>
    <submittedName>
        <fullName evidence="4">PAS-domain containing protein</fullName>
    </submittedName>
</protein>
<dbReference type="SMART" id="SM00091">
    <property type="entry name" value="PAS"/>
    <property type="match status" value="3"/>
</dbReference>
<dbReference type="Proteomes" id="UP000664096">
    <property type="component" value="Unassembled WGS sequence"/>
</dbReference>
<organism evidence="4 5">
    <name type="scientific">Roseibium aggregatum</name>
    <dbReference type="NCBI Taxonomy" id="187304"/>
    <lineage>
        <taxon>Bacteria</taxon>
        <taxon>Pseudomonadati</taxon>
        <taxon>Pseudomonadota</taxon>
        <taxon>Alphaproteobacteria</taxon>
        <taxon>Hyphomicrobiales</taxon>
        <taxon>Stappiaceae</taxon>
        <taxon>Roseibium</taxon>
    </lineage>
</organism>
<dbReference type="GO" id="GO:0003824">
    <property type="term" value="F:catalytic activity"/>
    <property type="evidence" value="ECO:0007669"/>
    <property type="project" value="UniProtKB-ARBA"/>
</dbReference>
<dbReference type="SUPFAM" id="SSF55781">
    <property type="entry name" value="GAF domain-like"/>
    <property type="match status" value="1"/>
</dbReference>